<organism evidence="2 3">
    <name type="scientific">Butyrivibrio proteoclasticus (strain ATCC 51982 / DSM 14932 / B316)</name>
    <name type="common">Clostridium proteoclasticum</name>
    <dbReference type="NCBI Taxonomy" id="515622"/>
    <lineage>
        <taxon>Bacteria</taxon>
        <taxon>Bacillati</taxon>
        <taxon>Bacillota</taxon>
        <taxon>Clostridia</taxon>
        <taxon>Lachnospirales</taxon>
        <taxon>Lachnospiraceae</taxon>
        <taxon>Butyrivibrio</taxon>
    </lineage>
</organism>
<dbReference type="KEGG" id="bpb:bpr_IV179"/>
<dbReference type="Proteomes" id="UP000001299">
    <property type="component" value="Plasmid pCY186"/>
</dbReference>
<feature type="transmembrane region" description="Helical" evidence="1">
    <location>
        <begin position="132"/>
        <end position="152"/>
    </location>
</feature>
<dbReference type="RefSeq" id="WP_013283191.1">
    <property type="nucleotide sequence ID" value="NC_014390.1"/>
</dbReference>
<keyword evidence="1" id="KW-1133">Transmembrane helix</keyword>
<keyword evidence="1" id="KW-0812">Transmembrane</keyword>
<dbReference type="eggNOG" id="ENOG502ZW9T">
    <property type="taxonomic scope" value="Bacteria"/>
</dbReference>
<keyword evidence="2" id="KW-0614">Plasmid</keyword>
<evidence type="ECO:0000313" key="3">
    <source>
        <dbReference type="Proteomes" id="UP000001299"/>
    </source>
</evidence>
<feature type="transmembrane region" description="Helical" evidence="1">
    <location>
        <begin position="103"/>
        <end position="126"/>
    </location>
</feature>
<protein>
    <submittedName>
        <fullName evidence="2">Uncharacterized protein</fullName>
    </submittedName>
</protein>
<evidence type="ECO:0000256" key="1">
    <source>
        <dbReference type="SAM" id="Phobius"/>
    </source>
</evidence>
<feature type="transmembrane region" description="Helical" evidence="1">
    <location>
        <begin position="164"/>
        <end position="182"/>
    </location>
</feature>
<proteinExistence type="predicted"/>
<keyword evidence="3" id="KW-1185">Reference proteome</keyword>
<geneLocation type="plasmid" evidence="2 3">
    <name>pCY186</name>
</geneLocation>
<gene>
    <name evidence="2" type="ordered locus">bpr_IV179</name>
</gene>
<evidence type="ECO:0000313" key="2">
    <source>
        <dbReference type="EMBL" id="ADL36543.1"/>
    </source>
</evidence>
<dbReference type="AlphaFoldDB" id="E0S561"/>
<keyword evidence="1" id="KW-0472">Membrane</keyword>
<reference evidence="2 3" key="1">
    <citation type="journal article" date="2010" name="PLoS ONE">
        <title>The glycobiome of the rumen bacterium Butyrivibrio proteoclasticus B316(T) highlights adaptation to a polysaccharide-rich environment.</title>
        <authorList>
            <person name="Kelly W.J."/>
            <person name="Leahy S.C."/>
            <person name="Altermann E."/>
            <person name="Yeoman C.J."/>
            <person name="Dunne J.C."/>
            <person name="Kong Z."/>
            <person name="Pacheco D.M."/>
            <person name="Li D."/>
            <person name="Noel S.J."/>
            <person name="Moon C.D."/>
            <person name="Cookson A.L."/>
            <person name="Attwood G.T."/>
        </authorList>
    </citation>
    <scope>NUCLEOTIDE SEQUENCE [LARGE SCALE GENOMIC DNA]</scope>
    <source>
        <strain evidence="3">ATCC 51982 / DSM 14932 / B316</strain>
        <plasmid evidence="3">Plasmid pCY186</plasmid>
    </source>
</reference>
<sequence length="187" mass="20667">MSKILIGNWLMVIFSIFYLTWWLIVFKPPAPKGSLIGNILLICAFASGIAGLFLTIREMAVPTAEMQNRGVNGFLIIAIGIVLYLVLLAMTKIVFHRQVTSELFIITGWIVLQAAICNYMYALGVFTVKEAAIVAVVVLIAGIISLVCYILYYELPYVKGYIDGCIPLVLVMIVMIAINLMIKGKTL</sequence>
<dbReference type="HOGENOM" id="CLU_1445171_0_0_9"/>
<feature type="transmembrane region" description="Helical" evidence="1">
    <location>
        <begin position="35"/>
        <end position="54"/>
    </location>
</feature>
<accession>E0S561</accession>
<name>E0S561_BUTPB</name>
<feature type="transmembrane region" description="Helical" evidence="1">
    <location>
        <begin position="6"/>
        <end position="26"/>
    </location>
</feature>
<feature type="transmembrane region" description="Helical" evidence="1">
    <location>
        <begin position="74"/>
        <end position="91"/>
    </location>
</feature>
<dbReference type="EMBL" id="CP001813">
    <property type="protein sequence ID" value="ADL36543.1"/>
    <property type="molecule type" value="Genomic_DNA"/>
</dbReference>